<evidence type="ECO:0000313" key="2">
    <source>
        <dbReference type="EMBL" id="MBW4468538.1"/>
    </source>
</evidence>
<name>A0A951U7C3_9CYAN</name>
<dbReference type="SUPFAM" id="SSF47090">
    <property type="entry name" value="PGBD-like"/>
    <property type="match status" value="1"/>
</dbReference>
<dbReference type="InterPro" id="IPR002477">
    <property type="entry name" value="Peptidoglycan-bd-like"/>
</dbReference>
<proteinExistence type="predicted"/>
<dbReference type="Proteomes" id="UP000707356">
    <property type="component" value="Unassembled WGS sequence"/>
</dbReference>
<sequence length="200" mass="20581">MEIVAYLEVAQEFENSELGLERESAVAGGIFGRGTLVAGASATVLAGALIGTSPAIATYGCCRPISRPIVNPCCRPISRPIVQDPCCRPVSRPVYHPISSGGCQSSCSSEEPSYGEGDYNEVSFNPYTDGNNLSLGDAGQTVALLQQVLSDLGYPVSVDGLFGHETEAAVAAYQANQGLFVDGIAGGQTLDSLGIAGFGA</sequence>
<gene>
    <name evidence="2" type="ORF">KME07_24190</name>
</gene>
<dbReference type="Pfam" id="PF01471">
    <property type="entry name" value="PG_binding_1"/>
    <property type="match status" value="1"/>
</dbReference>
<protein>
    <submittedName>
        <fullName evidence="2">Peptidoglycan-binding protein</fullName>
    </submittedName>
</protein>
<evidence type="ECO:0000259" key="1">
    <source>
        <dbReference type="Pfam" id="PF01471"/>
    </source>
</evidence>
<organism evidence="2 3">
    <name type="scientific">Pegethrix bostrychoides GSE-TBD4-15B</name>
    <dbReference type="NCBI Taxonomy" id="2839662"/>
    <lineage>
        <taxon>Bacteria</taxon>
        <taxon>Bacillati</taxon>
        <taxon>Cyanobacteriota</taxon>
        <taxon>Cyanophyceae</taxon>
        <taxon>Oculatellales</taxon>
        <taxon>Oculatellaceae</taxon>
        <taxon>Pegethrix</taxon>
    </lineage>
</organism>
<reference evidence="2" key="2">
    <citation type="journal article" date="2022" name="Microbiol. Resour. Announc.">
        <title>Metagenome Sequencing to Explore Phylogenomics of Terrestrial Cyanobacteria.</title>
        <authorList>
            <person name="Ward R.D."/>
            <person name="Stajich J.E."/>
            <person name="Johansen J.R."/>
            <person name="Huntemann M."/>
            <person name="Clum A."/>
            <person name="Foster B."/>
            <person name="Foster B."/>
            <person name="Roux S."/>
            <person name="Palaniappan K."/>
            <person name="Varghese N."/>
            <person name="Mukherjee S."/>
            <person name="Reddy T.B.K."/>
            <person name="Daum C."/>
            <person name="Copeland A."/>
            <person name="Chen I.A."/>
            <person name="Ivanova N.N."/>
            <person name="Kyrpides N.C."/>
            <person name="Shapiro N."/>
            <person name="Eloe-Fadrosh E.A."/>
            <person name="Pietrasiak N."/>
        </authorList>
    </citation>
    <scope>NUCLEOTIDE SEQUENCE</scope>
    <source>
        <strain evidence="2">GSE-TBD4-15B</strain>
    </source>
</reference>
<dbReference type="InterPro" id="IPR036366">
    <property type="entry name" value="PGBDSf"/>
</dbReference>
<dbReference type="Gene3D" id="1.10.101.10">
    <property type="entry name" value="PGBD-like superfamily/PGBD"/>
    <property type="match status" value="1"/>
</dbReference>
<dbReference type="AlphaFoldDB" id="A0A951U7C3"/>
<feature type="domain" description="Peptidoglycan binding-like" evidence="1">
    <location>
        <begin position="139"/>
        <end position="193"/>
    </location>
</feature>
<dbReference type="InterPro" id="IPR036365">
    <property type="entry name" value="PGBD-like_sf"/>
</dbReference>
<reference evidence="2" key="1">
    <citation type="submission" date="2021-05" db="EMBL/GenBank/DDBJ databases">
        <authorList>
            <person name="Pietrasiak N."/>
            <person name="Ward R."/>
            <person name="Stajich J.E."/>
            <person name="Kurbessoian T."/>
        </authorList>
    </citation>
    <scope>NUCLEOTIDE SEQUENCE</scope>
    <source>
        <strain evidence="2">GSE-TBD4-15B</strain>
    </source>
</reference>
<evidence type="ECO:0000313" key="3">
    <source>
        <dbReference type="Proteomes" id="UP000707356"/>
    </source>
</evidence>
<comment type="caution">
    <text evidence="2">The sequence shown here is derived from an EMBL/GenBank/DDBJ whole genome shotgun (WGS) entry which is preliminary data.</text>
</comment>
<dbReference type="EMBL" id="JAHHHV010000091">
    <property type="protein sequence ID" value="MBW4468538.1"/>
    <property type="molecule type" value="Genomic_DNA"/>
</dbReference>
<accession>A0A951U7C3</accession>